<dbReference type="InterPro" id="IPR018485">
    <property type="entry name" value="FGGY_C"/>
</dbReference>
<dbReference type="Pfam" id="PF02782">
    <property type="entry name" value="FGGY_C"/>
    <property type="match status" value="1"/>
</dbReference>
<dbReference type="Proteomes" id="UP000256388">
    <property type="component" value="Unassembled WGS sequence"/>
</dbReference>
<feature type="domain" description="Carbohydrate kinase FGGY C-terminal" evidence="6">
    <location>
        <begin position="253"/>
        <end position="450"/>
    </location>
</feature>
<sequence length="501" mass="53687">MALIGLDIGTTGSKAHVFSDDLKLLASASREYAVDIPHPMWAEQDAEKVWTLAQECLREAIAKAGIDQAAAISFSVQGEAVAPVDAQGRALRPMILGMDTRTGKENEWLKEKFGARELFNMTGMPANVNNTLPKLLWLKNNEPALWKEAHQFLLYEDFIIRKMTGKAAISKCLASRTQVYDLEKDAWSTPILDAIGLEPGRLAEVRPSGYNAGQMNADLCSELGLKNQPIVAVGGHDQACGALGSGLTKPGLAMVSTGTAEVVEVALATPHLNDDLYAGNMSVYLHTFPGLYVVMTLNQSGGFVLRWFRDTFCQFEMKAAQQGGGDAYDLALQGAGAGPSPVMLLPHFSGSGTPTFDIASKGALVGLTFGTTKADVAKAILDGLTLELRLNLEILQKGGIVIDELRAIGGGAKSELWLQLKADVTGIPVAAPEVTEAAGMGAAILAGVAAGVFSDPTTAINDHMKIKKVYQPNPETKALYDERYELYQELYPAVKEINHKL</sequence>
<name>A0A347ZQY0_9CHLR</name>
<dbReference type="GO" id="GO:0016773">
    <property type="term" value="F:phosphotransferase activity, alcohol group as acceptor"/>
    <property type="evidence" value="ECO:0007669"/>
    <property type="project" value="InterPro"/>
</dbReference>
<accession>A0A347ZQY0</accession>
<dbReference type="PANTHER" id="PTHR43095">
    <property type="entry name" value="SUGAR KINASE"/>
    <property type="match status" value="1"/>
</dbReference>
<gene>
    <name evidence="7" type="ORF">DFR64_1627</name>
</gene>
<dbReference type="PANTHER" id="PTHR43095:SF5">
    <property type="entry name" value="XYLULOSE KINASE"/>
    <property type="match status" value="1"/>
</dbReference>
<dbReference type="AlphaFoldDB" id="A0A347ZQY0"/>
<keyword evidence="2 4" id="KW-0808">Transferase</keyword>
<dbReference type="GO" id="GO:0005975">
    <property type="term" value="P:carbohydrate metabolic process"/>
    <property type="evidence" value="ECO:0007669"/>
    <property type="project" value="InterPro"/>
</dbReference>
<dbReference type="InterPro" id="IPR018484">
    <property type="entry name" value="FGGY_N"/>
</dbReference>
<dbReference type="InterPro" id="IPR000577">
    <property type="entry name" value="Carb_kinase_FGGY"/>
</dbReference>
<dbReference type="PIRSF" id="PIRSF000538">
    <property type="entry name" value="GlpK"/>
    <property type="match status" value="1"/>
</dbReference>
<evidence type="ECO:0000256" key="4">
    <source>
        <dbReference type="RuleBase" id="RU003733"/>
    </source>
</evidence>
<dbReference type="Pfam" id="PF00370">
    <property type="entry name" value="FGGY_N"/>
    <property type="match status" value="1"/>
</dbReference>
<evidence type="ECO:0000313" key="8">
    <source>
        <dbReference type="Proteomes" id="UP000256388"/>
    </source>
</evidence>
<dbReference type="InterPro" id="IPR018483">
    <property type="entry name" value="Carb_kinase_FGGY_CS"/>
</dbReference>
<dbReference type="PROSITE" id="PS00445">
    <property type="entry name" value="FGGY_KINASES_2"/>
    <property type="match status" value="1"/>
</dbReference>
<keyword evidence="3 4" id="KW-0418">Kinase</keyword>
<dbReference type="GO" id="GO:0016301">
    <property type="term" value="F:kinase activity"/>
    <property type="evidence" value="ECO:0007669"/>
    <property type="project" value="UniProtKB-KW"/>
</dbReference>
<dbReference type="RefSeq" id="WP_116224850.1">
    <property type="nucleotide sequence ID" value="NZ_AP018437.1"/>
</dbReference>
<evidence type="ECO:0000256" key="3">
    <source>
        <dbReference type="ARBA" id="ARBA00022777"/>
    </source>
</evidence>
<evidence type="ECO:0000256" key="2">
    <source>
        <dbReference type="ARBA" id="ARBA00022679"/>
    </source>
</evidence>
<dbReference type="InterPro" id="IPR050406">
    <property type="entry name" value="FGGY_Carb_Kinase"/>
</dbReference>
<comment type="similarity">
    <text evidence="1 4">Belongs to the FGGY kinase family.</text>
</comment>
<feature type="domain" description="Carbohydrate kinase FGGY N-terminal" evidence="5">
    <location>
        <begin position="3"/>
        <end position="244"/>
    </location>
</feature>
<dbReference type="CDD" id="cd07773">
    <property type="entry name" value="ASKHA_NBD_FGGY_FK"/>
    <property type="match status" value="1"/>
</dbReference>
<dbReference type="SUPFAM" id="SSF53067">
    <property type="entry name" value="Actin-like ATPase domain"/>
    <property type="match status" value="2"/>
</dbReference>
<protein>
    <submittedName>
        <fullName evidence="7">Xylulokinase</fullName>
    </submittedName>
</protein>
<evidence type="ECO:0000259" key="6">
    <source>
        <dbReference type="Pfam" id="PF02782"/>
    </source>
</evidence>
<evidence type="ECO:0000313" key="7">
    <source>
        <dbReference type="EMBL" id="REG11735.1"/>
    </source>
</evidence>
<dbReference type="EMBL" id="QUMS01000001">
    <property type="protein sequence ID" value="REG11735.1"/>
    <property type="molecule type" value="Genomic_DNA"/>
</dbReference>
<proteinExistence type="inferred from homology"/>
<evidence type="ECO:0000259" key="5">
    <source>
        <dbReference type="Pfam" id="PF00370"/>
    </source>
</evidence>
<reference evidence="7 8" key="1">
    <citation type="submission" date="2018-08" db="EMBL/GenBank/DDBJ databases">
        <title>Genomic Encyclopedia of Type Strains, Phase IV (KMG-IV): sequencing the most valuable type-strain genomes for metagenomic binning, comparative biology and taxonomic classification.</title>
        <authorList>
            <person name="Goeker M."/>
        </authorList>
    </citation>
    <scope>NUCLEOTIDE SEQUENCE [LARGE SCALE GENOMIC DNA]</scope>
    <source>
        <strain evidence="7 8">DSM 23923</strain>
    </source>
</reference>
<dbReference type="Gene3D" id="3.30.420.40">
    <property type="match status" value="2"/>
</dbReference>
<dbReference type="InterPro" id="IPR043129">
    <property type="entry name" value="ATPase_NBD"/>
</dbReference>
<organism evidence="7 8">
    <name type="scientific">Pelolinea submarina</name>
    <dbReference type="NCBI Taxonomy" id="913107"/>
    <lineage>
        <taxon>Bacteria</taxon>
        <taxon>Bacillati</taxon>
        <taxon>Chloroflexota</taxon>
        <taxon>Anaerolineae</taxon>
        <taxon>Anaerolineales</taxon>
        <taxon>Anaerolineaceae</taxon>
        <taxon>Pelolinea</taxon>
    </lineage>
</organism>
<dbReference type="OrthoDB" id="9805576at2"/>
<evidence type="ECO:0000256" key="1">
    <source>
        <dbReference type="ARBA" id="ARBA00009156"/>
    </source>
</evidence>
<comment type="caution">
    <text evidence="7">The sequence shown here is derived from an EMBL/GenBank/DDBJ whole genome shotgun (WGS) entry which is preliminary data.</text>
</comment>
<keyword evidence="8" id="KW-1185">Reference proteome</keyword>